<sequence>MGPEVSDLEPGRWAIDPAHSEITFTIRHLMTTVRGSFPDFHGEVVIGEDPLDSRAAAEIRMASIDTRNPERDEHVRSPEILDVEAHPVMTFAATGVERATIGRRARTPRFHVDGDLTIKNITRPVRLLTEFHGVGADPWGGTRAGFTATTAISRRDFGIEFNVPFQGDKVMLGDEVTIALEIQAVRTGADVPGAESAARAGTERGG</sequence>
<dbReference type="OrthoDB" id="9811006at2"/>
<proteinExistence type="inferred from homology"/>
<dbReference type="RefSeq" id="WP_141968307.1">
    <property type="nucleotide sequence ID" value="NZ_VFPO01000001.1"/>
</dbReference>
<reference evidence="3 4" key="1">
    <citation type="submission" date="2019-06" db="EMBL/GenBank/DDBJ databases">
        <title>Sequencing the genomes of 1000 actinobacteria strains.</title>
        <authorList>
            <person name="Klenk H.-P."/>
        </authorList>
    </citation>
    <scope>NUCLEOTIDE SEQUENCE [LARGE SCALE GENOMIC DNA]</scope>
    <source>
        <strain evidence="3 4">DSM 45043</strain>
    </source>
</reference>
<keyword evidence="4" id="KW-1185">Reference proteome</keyword>
<comment type="caution">
    <text evidence="3">The sequence shown here is derived from an EMBL/GenBank/DDBJ whole genome shotgun (WGS) entry which is preliminary data.</text>
</comment>
<comment type="similarity">
    <text evidence="1">Belongs to the UPF0312 family.</text>
</comment>
<dbReference type="EMBL" id="VFPO01000001">
    <property type="protein sequence ID" value="TQM68683.1"/>
    <property type="molecule type" value="Genomic_DNA"/>
</dbReference>
<evidence type="ECO:0000313" key="3">
    <source>
        <dbReference type="EMBL" id="TQM68683.1"/>
    </source>
</evidence>
<dbReference type="InterPro" id="IPR007372">
    <property type="entry name" value="Lipid/polyisoprenoid-bd_YceI"/>
</dbReference>
<organism evidence="3 4">
    <name type="scientific">Actinomadura hallensis</name>
    <dbReference type="NCBI Taxonomy" id="337895"/>
    <lineage>
        <taxon>Bacteria</taxon>
        <taxon>Bacillati</taxon>
        <taxon>Actinomycetota</taxon>
        <taxon>Actinomycetes</taxon>
        <taxon>Streptosporangiales</taxon>
        <taxon>Thermomonosporaceae</taxon>
        <taxon>Actinomadura</taxon>
    </lineage>
</organism>
<dbReference type="Gene3D" id="2.40.128.110">
    <property type="entry name" value="Lipid/polyisoprenoid-binding, YceI-like"/>
    <property type="match status" value="1"/>
</dbReference>
<accession>A0A543IDN5</accession>
<dbReference type="AlphaFoldDB" id="A0A543IDN5"/>
<dbReference type="Pfam" id="PF04264">
    <property type="entry name" value="YceI"/>
    <property type="match status" value="1"/>
</dbReference>
<feature type="domain" description="Lipid/polyisoprenoid-binding YceI-like" evidence="2">
    <location>
        <begin position="12"/>
        <end position="185"/>
    </location>
</feature>
<evidence type="ECO:0000259" key="2">
    <source>
        <dbReference type="SMART" id="SM00867"/>
    </source>
</evidence>
<protein>
    <submittedName>
        <fullName evidence="3">Polyisoprenoid-binding protein YceI</fullName>
    </submittedName>
</protein>
<dbReference type="PANTHER" id="PTHR34406">
    <property type="entry name" value="PROTEIN YCEI"/>
    <property type="match status" value="1"/>
</dbReference>
<evidence type="ECO:0000313" key="4">
    <source>
        <dbReference type="Proteomes" id="UP000316706"/>
    </source>
</evidence>
<evidence type="ECO:0000256" key="1">
    <source>
        <dbReference type="ARBA" id="ARBA00008812"/>
    </source>
</evidence>
<name>A0A543IDN5_9ACTN</name>
<dbReference type="SMART" id="SM00867">
    <property type="entry name" value="YceI"/>
    <property type="match status" value="1"/>
</dbReference>
<gene>
    <name evidence="3" type="ORF">FHX41_2338</name>
</gene>
<dbReference type="PANTHER" id="PTHR34406:SF1">
    <property type="entry name" value="PROTEIN YCEI"/>
    <property type="match status" value="1"/>
</dbReference>
<dbReference type="InterPro" id="IPR036761">
    <property type="entry name" value="TTHA0802/YceI-like_sf"/>
</dbReference>
<dbReference type="Proteomes" id="UP000316706">
    <property type="component" value="Unassembled WGS sequence"/>
</dbReference>
<dbReference type="SUPFAM" id="SSF101874">
    <property type="entry name" value="YceI-like"/>
    <property type="match status" value="1"/>
</dbReference>